<sequence length="281" mass="32562">MSYVAFSTALVLGLPGSILALIPLSRMPLKPSTLYIQLLAASDFASLLTASLVYYKIVGQKDMTDQDNLIKWFGRTFQCFSHWLLVLICLERYVAVRFPLQKARLYTMQNTSLTCLAVFSLSLVHFVLFAITFIESLKIWNLMFFIIIVFLSVYIFVPMLLITLFTTLTAVEMRRSRRRRQTIVTTVGSSSASKLEAEITRIMFLTALFFVILTLPMLAYHLYDRIDYYWLHTETCPFYKAVDFFVFYASASLSYFNHAVNFFIYMFGAPGFRQQFLSYFC</sequence>
<dbReference type="InterPro" id="IPR017452">
    <property type="entry name" value="GPCR_Rhodpsn_7TM"/>
</dbReference>
<feature type="transmembrane region" description="Helical" evidence="5">
    <location>
        <begin position="111"/>
        <end position="134"/>
    </location>
</feature>
<dbReference type="EMBL" id="RQTK01000259">
    <property type="protein sequence ID" value="RUS83079.1"/>
    <property type="molecule type" value="Genomic_DNA"/>
</dbReference>
<dbReference type="Gene3D" id="1.20.1070.10">
    <property type="entry name" value="Rhodopsin 7-helix transmembrane proteins"/>
    <property type="match status" value="1"/>
</dbReference>
<organism evidence="7 8">
    <name type="scientific">Elysia chlorotica</name>
    <name type="common">Eastern emerald elysia</name>
    <name type="synonym">Sea slug</name>
    <dbReference type="NCBI Taxonomy" id="188477"/>
    <lineage>
        <taxon>Eukaryota</taxon>
        <taxon>Metazoa</taxon>
        <taxon>Spiralia</taxon>
        <taxon>Lophotrochozoa</taxon>
        <taxon>Mollusca</taxon>
        <taxon>Gastropoda</taxon>
        <taxon>Heterobranchia</taxon>
        <taxon>Euthyneura</taxon>
        <taxon>Panpulmonata</taxon>
        <taxon>Sacoglossa</taxon>
        <taxon>Placobranchoidea</taxon>
        <taxon>Plakobranchidae</taxon>
        <taxon>Elysia</taxon>
    </lineage>
</organism>
<dbReference type="SUPFAM" id="SSF81321">
    <property type="entry name" value="Family A G protein-coupled receptor-like"/>
    <property type="match status" value="1"/>
</dbReference>
<dbReference type="GO" id="GO:0016020">
    <property type="term" value="C:membrane"/>
    <property type="evidence" value="ECO:0007669"/>
    <property type="project" value="UniProtKB-SubCell"/>
</dbReference>
<dbReference type="AlphaFoldDB" id="A0A3S0ZNE4"/>
<evidence type="ECO:0000259" key="6">
    <source>
        <dbReference type="PROSITE" id="PS50262"/>
    </source>
</evidence>
<dbReference type="PANTHER" id="PTHR46641:SF2">
    <property type="entry name" value="FMRFAMIDE RECEPTOR"/>
    <property type="match status" value="1"/>
</dbReference>
<dbReference type="PROSITE" id="PS50262">
    <property type="entry name" value="G_PROTEIN_RECEP_F1_2"/>
    <property type="match status" value="1"/>
</dbReference>
<proteinExistence type="predicted"/>
<feature type="non-terminal residue" evidence="7">
    <location>
        <position position="281"/>
    </location>
</feature>
<feature type="transmembrane region" description="Helical" evidence="5">
    <location>
        <begin position="202"/>
        <end position="223"/>
    </location>
</feature>
<comment type="caution">
    <text evidence="7">The sequence shown here is derived from an EMBL/GenBank/DDBJ whole genome shotgun (WGS) entry which is preliminary data.</text>
</comment>
<evidence type="ECO:0000256" key="5">
    <source>
        <dbReference type="SAM" id="Phobius"/>
    </source>
</evidence>
<keyword evidence="8" id="KW-1185">Reference proteome</keyword>
<evidence type="ECO:0000256" key="1">
    <source>
        <dbReference type="ARBA" id="ARBA00004370"/>
    </source>
</evidence>
<dbReference type="InterPro" id="IPR052954">
    <property type="entry name" value="GPCR-Ligand_Int"/>
</dbReference>
<feature type="transmembrane region" description="Helical" evidence="5">
    <location>
        <begin position="6"/>
        <end position="24"/>
    </location>
</feature>
<evidence type="ECO:0000256" key="3">
    <source>
        <dbReference type="ARBA" id="ARBA00022989"/>
    </source>
</evidence>
<keyword evidence="4 5" id="KW-0472">Membrane</keyword>
<dbReference type="PRINTS" id="PR00237">
    <property type="entry name" value="GPCRRHODOPSN"/>
</dbReference>
<comment type="subcellular location">
    <subcellularLocation>
        <location evidence="1">Membrane</location>
    </subcellularLocation>
</comment>
<evidence type="ECO:0000256" key="4">
    <source>
        <dbReference type="ARBA" id="ARBA00023136"/>
    </source>
</evidence>
<dbReference type="GO" id="GO:0004930">
    <property type="term" value="F:G protein-coupled receptor activity"/>
    <property type="evidence" value="ECO:0007669"/>
    <property type="project" value="InterPro"/>
</dbReference>
<keyword evidence="3 5" id="KW-1133">Transmembrane helix</keyword>
<dbReference type="Pfam" id="PF00001">
    <property type="entry name" value="7tm_1"/>
    <property type="match status" value="1"/>
</dbReference>
<evidence type="ECO:0000256" key="2">
    <source>
        <dbReference type="ARBA" id="ARBA00022692"/>
    </source>
</evidence>
<feature type="transmembrane region" description="Helical" evidence="5">
    <location>
        <begin position="36"/>
        <end position="57"/>
    </location>
</feature>
<dbReference type="PANTHER" id="PTHR46641">
    <property type="entry name" value="FMRFAMIDE RECEPTOR-RELATED"/>
    <property type="match status" value="1"/>
</dbReference>
<protein>
    <recommendedName>
        <fullName evidence="6">G-protein coupled receptors family 1 profile domain-containing protein</fullName>
    </recommendedName>
</protein>
<dbReference type="InterPro" id="IPR000276">
    <property type="entry name" value="GPCR_Rhodpsn"/>
</dbReference>
<evidence type="ECO:0000313" key="8">
    <source>
        <dbReference type="Proteomes" id="UP000271974"/>
    </source>
</evidence>
<feature type="transmembrane region" description="Helical" evidence="5">
    <location>
        <begin position="245"/>
        <end position="267"/>
    </location>
</feature>
<gene>
    <name evidence="7" type="ORF">EGW08_009165</name>
</gene>
<dbReference type="OrthoDB" id="10029014at2759"/>
<evidence type="ECO:0000313" key="7">
    <source>
        <dbReference type="EMBL" id="RUS83079.1"/>
    </source>
</evidence>
<dbReference type="STRING" id="188477.A0A3S0ZNE4"/>
<name>A0A3S0ZNE4_ELYCH</name>
<dbReference type="Proteomes" id="UP000271974">
    <property type="component" value="Unassembled WGS sequence"/>
</dbReference>
<feature type="domain" description="G-protein coupled receptors family 1 profile" evidence="6">
    <location>
        <begin position="13"/>
        <end position="265"/>
    </location>
</feature>
<keyword evidence="2 5" id="KW-0812">Transmembrane</keyword>
<reference evidence="7 8" key="1">
    <citation type="submission" date="2019-01" db="EMBL/GenBank/DDBJ databases">
        <title>A draft genome assembly of the solar-powered sea slug Elysia chlorotica.</title>
        <authorList>
            <person name="Cai H."/>
            <person name="Li Q."/>
            <person name="Fang X."/>
            <person name="Li J."/>
            <person name="Curtis N.E."/>
            <person name="Altenburger A."/>
            <person name="Shibata T."/>
            <person name="Feng M."/>
            <person name="Maeda T."/>
            <person name="Schwartz J.A."/>
            <person name="Shigenobu S."/>
            <person name="Lundholm N."/>
            <person name="Nishiyama T."/>
            <person name="Yang H."/>
            <person name="Hasebe M."/>
            <person name="Li S."/>
            <person name="Pierce S.K."/>
            <person name="Wang J."/>
        </authorList>
    </citation>
    <scope>NUCLEOTIDE SEQUENCE [LARGE SCALE GENOMIC DNA]</scope>
    <source>
        <strain evidence="7">EC2010</strain>
        <tissue evidence="7">Whole organism of an adult</tissue>
    </source>
</reference>
<accession>A0A3S0ZNE4</accession>
<feature type="transmembrane region" description="Helical" evidence="5">
    <location>
        <begin position="140"/>
        <end position="171"/>
    </location>
</feature>